<feature type="domain" description="FAD-binding" evidence="4">
    <location>
        <begin position="7"/>
        <end position="335"/>
    </location>
</feature>
<dbReference type="InterPro" id="IPR050641">
    <property type="entry name" value="RIFMO-like"/>
</dbReference>
<evidence type="ECO:0000256" key="3">
    <source>
        <dbReference type="ARBA" id="ARBA00022827"/>
    </source>
</evidence>
<keyword evidence="5" id="KW-0560">Oxidoreductase</keyword>
<dbReference type="Proteomes" id="UP000093898">
    <property type="component" value="Unassembled WGS sequence"/>
</dbReference>
<dbReference type="Gene3D" id="3.40.30.120">
    <property type="match status" value="1"/>
</dbReference>
<dbReference type="OrthoDB" id="8670884at2"/>
<dbReference type="InterPro" id="IPR002938">
    <property type="entry name" value="FAD-bd"/>
</dbReference>
<keyword evidence="3" id="KW-0274">FAD</keyword>
<dbReference type="Gene3D" id="3.50.50.60">
    <property type="entry name" value="FAD/NAD(P)-binding domain"/>
    <property type="match status" value="1"/>
</dbReference>
<dbReference type="SUPFAM" id="SSF51905">
    <property type="entry name" value="FAD/NAD(P)-binding domain"/>
    <property type="match status" value="1"/>
</dbReference>
<evidence type="ECO:0000256" key="2">
    <source>
        <dbReference type="ARBA" id="ARBA00022630"/>
    </source>
</evidence>
<dbReference type="InterPro" id="IPR036188">
    <property type="entry name" value="FAD/NAD-bd_sf"/>
</dbReference>
<accession>A0A1A3HD82</accession>
<dbReference type="EMBL" id="LZLC01000035">
    <property type="protein sequence ID" value="OBJ45578.1"/>
    <property type="molecule type" value="Genomic_DNA"/>
</dbReference>
<evidence type="ECO:0000313" key="5">
    <source>
        <dbReference type="EMBL" id="OBJ45578.1"/>
    </source>
</evidence>
<dbReference type="Gene3D" id="3.30.70.2450">
    <property type="match status" value="1"/>
</dbReference>
<keyword evidence="2" id="KW-0285">Flavoprotein</keyword>
<name>A0A1A3HD82_MYCMU</name>
<dbReference type="PANTHER" id="PTHR43004:SF19">
    <property type="entry name" value="BINDING MONOOXYGENASE, PUTATIVE (JCVI)-RELATED"/>
    <property type="match status" value="1"/>
</dbReference>
<dbReference type="Pfam" id="PF01494">
    <property type="entry name" value="FAD_binding_3"/>
    <property type="match status" value="1"/>
</dbReference>
<evidence type="ECO:0000256" key="1">
    <source>
        <dbReference type="ARBA" id="ARBA00001974"/>
    </source>
</evidence>
<keyword evidence="5" id="KW-0503">Monooxygenase</keyword>
<reference evidence="5 6" key="1">
    <citation type="submission" date="2016-06" db="EMBL/GenBank/DDBJ databases">
        <authorList>
            <person name="Kjaerup R.B."/>
            <person name="Dalgaard T.S."/>
            <person name="Juul-Madsen H.R."/>
        </authorList>
    </citation>
    <scope>NUCLEOTIDE SEQUENCE [LARGE SCALE GENOMIC DNA]</scope>
    <source>
        <strain evidence="5 6">1127319.6</strain>
    </source>
</reference>
<evidence type="ECO:0000313" key="6">
    <source>
        <dbReference type="Proteomes" id="UP000093898"/>
    </source>
</evidence>
<dbReference type="PANTHER" id="PTHR43004">
    <property type="entry name" value="TRK SYSTEM POTASSIUM UPTAKE PROTEIN"/>
    <property type="match status" value="1"/>
</dbReference>
<dbReference type="GO" id="GO:0016709">
    <property type="term" value="F:oxidoreductase activity, acting on paired donors, with incorporation or reduction of molecular oxygen, NAD(P)H as one donor, and incorporation of one atom of oxygen"/>
    <property type="evidence" value="ECO:0007669"/>
    <property type="project" value="UniProtKB-ARBA"/>
</dbReference>
<comment type="cofactor">
    <cofactor evidence="1">
        <name>FAD</name>
        <dbReference type="ChEBI" id="CHEBI:57692"/>
    </cofactor>
</comment>
<gene>
    <name evidence="5" type="ORF">A5630_01020</name>
</gene>
<proteinExistence type="predicted"/>
<dbReference type="STRING" id="56689.GCA_001291445_00825"/>
<protein>
    <submittedName>
        <fullName evidence="5">Monooxygenase</fullName>
    </submittedName>
</protein>
<dbReference type="Pfam" id="PF21274">
    <property type="entry name" value="Rng_hyd_C"/>
    <property type="match status" value="1"/>
</dbReference>
<dbReference type="PRINTS" id="PR00420">
    <property type="entry name" value="RNGMNOXGNASE"/>
</dbReference>
<organism evidence="5 6">
    <name type="scientific">Mycolicibacterium mucogenicum</name>
    <name type="common">Mycobacterium mucogenicum</name>
    <dbReference type="NCBI Taxonomy" id="56689"/>
    <lineage>
        <taxon>Bacteria</taxon>
        <taxon>Bacillati</taxon>
        <taxon>Actinomycetota</taxon>
        <taxon>Actinomycetes</taxon>
        <taxon>Mycobacteriales</taxon>
        <taxon>Mycobacteriaceae</taxon>
        <taxon>Mycolicibacterium</taxon>
    </lineage>
</organism>
<dbReference type="RefSeq" id="WP_064979046.1">
    <property type="nucleotide sequence ID" value="NZ_LZLC01000035.1"/>
</dbReference>
<evidence type="ECO:0000259" key="4">
    <source>
        <dbReference type="Pfam" id="PF01494"/>
    </source>
</evidence>
<dbReference type="GO" id="GO:0071949">
    <property type="term" value="F:FAD binding"/>
    <property type="evidence" value="ECO:0007669"/>
    <property type="project" value="InterPro"/>
</dbReference>
<comment type="caution">
    <text evidence="5">The sequence shown here is derived from an EMBL/GenBank/DDBJ whole genome shotgun (WGS) entry which is preliminary data.</text>
</comment>
<dbReference type="AlphaFoldDB" id="A0A1A3HD82"/>
<sequence length="481" mass="51571">MTTLNSTDVVVVGAGPTGLALACELAMRGVAVQLLEQRRDIPNITRAFGVHARTLELLDARGLADELVARGLPVQSVSPVPGAAINLQEVPTRYPMVLMAPQSLTERVLTARAIELGVEIRYGAEVVGLTQDTDGVTVRLADQSTVRAGYLVGCDGAHSAVRTMLGIGFAGKQYQTHILLADVQLANPPADGLAAANSPDGVVLLVPFGDGWFRAIAWDRTREDVPLGEPVPLSEITASMRRIAKTDFGMGEMRWSTRFLSERRQADRYRVGRCFIAGDAAHIHSPLGAQGMNTGIQDAMNLGWKLASAVKGTAPAWLLDSYQTERHAVGASVLKLTDAFNQLVLGRSLPRRLLRRVAITALLSTGPTRRALGGRLSGIAISYPRKRDDHRLVGRRMPDIACAGTRVYELLRDGRFLLLTKSGLALGRTDVTCAVTGDDQLPPAVLVRPDGYVAWAGAAADARAAVRKWCGSAELANSPQR</sequence>